<evidence type="ECO:0000256" key="5">
    <source>
        <dbReference type="ARBA" id="ARBA00023284"/>
    </source>
</evidence>
<keyword evidence="2" id="KW-0813">Transport</keyword>
<evidence type="ECO:0000259" key="7">
    <source>
        <dbReference type="PROSITE" id="PS51352"/>
    </source>
</evidence>
<dbReference type="PANTHER" id="PTHR45663">
    <property type="entry name" value="GEO12009P1"/>
    <property type="match status" value="1"/>
</dbReference>
<comment type="caution">
    <text evidence="8">The sequence shown here is derived from an EMBL/GenBank/DDBJ whole genome shotgun (WGS) entry which is preliminary data.</text>
</comment>
<evidence type="ECO:0000313" key="8">
    <source>
        <dbReference type="EMBL" id="MFD1383513.1"/>
    </source>
</evidence>
<evidence type="ECO:0000313" key="9">
    <source>
        <dbReference type="Proteomes" id="UP001597059"/>
    </source>
</evidence>
<evidence type="ECO:0000256" key="6">
    <source>
        <dbReference type="PIRNR" id="PIRNR000077"/>
    </source>
</evidence>
<dbReference type="Proteomes" id="UP001597059">
    <property type="component" value="Unassembled WGS sequence"/>
</dbReference>
<dbReference type="PRINTS" id="PR00421">
    <property type="entry name" value="THIOREDOXIN"/>
</dbReference>
<organism evidence="8 9">
    <name type="scientific">Rhodanobacter aciditrophus</name>
    <dbReference type="NCBI Taxonomy" id="1623218"/>
    <lineage>
        <taxon>Bacteria</taxon>
        <taxon>Pseudomonadati</taxon>
        <taxon>Pseudomonadota</taxon>
        <taxon>Gammaproteobacteria</taxon>
        <taxon>Lysobacterales</taxon>
        <taxon>Rhodanobacteraceae</taxon>
        <taxon>Rhodanobacter</taxon>
    </lineage>
</organism>
<dbReference type="Pfam" id="PF00085">
    <property type="entry name" value="Thioredoxin"/>
    <property type="match status" value="1"/>
</dbReference>
<protein>
    <recommendedName>
        <fullName evidence="6">Thioredoxin</fullName>
    </recommendedName>
</protein>
<keyword evidence="5" id="KW-0676">Redox-active center</keyword>
<dbReference type="CDD" id="cd02947">
    <property type="entry name" value="TRX_family"/>
    <property type="match status" value="1"/>
</dbReference>
<feature type="domain" description="Thioredoxin" evidence="7">
    <location>
        <begin position="1"/>
        <end position="107"/>
    </location>
</feature>
<comment type="similarity">
    <text evidence="1 6">Belongs to the thioredoxin family.</text>
</comment>
<keyword evidence="4" id="KW-1015">Disulfide bond</keyword>
<evidence type="ECO:0000256" key="1">
    <source>
        <dbReference type="ARBA" id="ARBA00008987"/>
    </source>
</evidence>
<sequence length="108" mass="12215">MSVNPITLENFNTIVIDEPGIKLLRFWASWCQPCVIMGPMYKNAAKELKNKALFSEVDVVSQPELANMHHIRSIPTIVVYKDNEVIDRVSGILNEKGLATLVNRYARS</sequence>
<dbReference type="Gene3D" id="3.40.30.10">
    <property type="entry name" value="Glutaredoxin"/>
    <property type="match status" value="1"/>
</dbReference>
<dbReference type="SUPFAM" id="SSF52833">
    <property type="entry name" value="Thioredoxin-like"/>
    <property type="match status" value="1"/>
</dbReference>
<gene>
    <name evidence="8" type="ORF">ACFQ45_09055</name>
</gene>
<keyword evidence="3" id="KW-0249">Electron transport</keyword>
<evidence type="ECO:0000256" key="4">
    <source>
        <dbReference type="ARBA" id="ARBA00023157"/>
    </source>
</evidence>
<name>A0ABW4B046_9GAMM</name>
<dbReference type="RefSeq" id="WP_377366860.1">
    <property type="nucleotide sequence ID" value="NZ_JBHTMN010000011.1"/>
</dbReference>
<accession>A0ABW4B046</accession>
<dbReference type="PIRSF" id="PIRSF000077">
    <property type="entry name" value="Thioredoxin"/>
    <property type="match status" value="1"/>
</dbReference>
<dbReference type="PROSITE" id="PS51352">
    <property type="entry name" value="THIOREDOXIN_2"/>
    <property type="match status" value="1"/>
</dbReference>
<evidence type="ECO:0000256" key="3">
    <source>
        <dbReference type="ARBA" id="ARBA00022982"/>
    </source>
</evidence>
<dbReference type="InterPro" id="IPR013766">
    <property type="entry name" value="Thioredoxin_domain"/>
</dbReference>
<keyword evidence="9" id="KW-1185">Reference proteome</keyword>
<dbReference type="InterPro" id="IPR005746">
    <property type="entry name" value="Thioredoxin"/>
</dbReference>
<dbReference type="EMBL" id="JBHTMN010000011">
    <property type="protein sequence ID" value="MFD1383513.1"/>
    <property type="molecule type" value="Genomic_DNA"/>
</dbReference>
<dbReference type="InterPro" id="IPR036249">
    <property type="entry name" value="Thioredoxin-like_sf"/>
</dbReference>
<reference evidence="9" key="1">
    <citation type="journal article" date="2019" name="Int. J. Syst. Evol. Microbiol.">
        <title>The Global Catalogue of Microorganisms (GCM) 10K type strain sequencing project: providing services to taxonomists for standard genome sequencing and annotation.</title>
        <authorList>
            <consortium name="The Broad Institute Genomics Platform"/>
            <consortium name="The Broad Institute Genome Sequencing Center for Infectious Disease"/>
            <person name="Wu L."/>
            <person name="Ma J."/>
        </authorList>
    </citation>
    <scope>NUCLEOTIDE SEQUENCE [LARGE SCALE GENOMIC DNA]</scope>
    <source>
        <strain evidence="9">JCM 30774</strain>
    </source>
</reference>
<evidence type="ECO:0000256" key="2">
    <source>
        <dbReference type="ARBA" id="ARBA00022448"/>
    </source>
</evidence>
<proteinExistence type="inferred from homology"/>
<dbReference type="PANTHER" id="PTHR45663:SF11">
    <property type="entry name" value="GEO12009P1"/>
    <property type="match status" value="1"/>
</dbReference>